<comment type="caution">
    <text evidence="2">The sequence shown here is derived from an EMBL/GenBank/DDBJ whole genome shotgun (WGS) entry which is preliminary data.</text>
</comment>
<keyword evidence="1" id="KW-0812">Transmembrane</keyword>
<name>A0ABT9Y2S4_9BACI</name>
<evidence type="ECO:0008006" key="4">
    <source>
        <dbReference type="Google" id="ProtNLM"/>
    </source>
</evidence>
<protein>
    <recommendedName>
        <fullName evidence="4">YqzE family protein</fullName>
    </recommendedName>
</protein>
<evidence type="ECO:0000313" key="3">
    <source>
        <dbReference type="Proteomes" id="UP001224122"/>
    </source>
</evidence>
<evidence type="ECO:0000313" key="2">
    <source>
        <dbReference type="EMBL" id="MDQ0202059.1"/>
    </source>
</evidence>
<reference evidence="2 3" key="1">
    <citation type="submission" date="2023-07" db="EMBL/GenBank/DDBJ databases">
        <title>Genomic Encyclopedia of Type Strains, Phase IV (KMG-IV): sequencing the most valuable type-strain genomes for metagenomic binning, comparative biology and taxonomic classification.</title>
        <authorList>
            <person name="Goeker M."/>
        </authorList>
    </citation>
    <scope>NUCLEOTIDE SEQUENCE [LARGE SCALE GENOMIC DNA]</scope>
    <source>
        <strain evidence="2 3">DSM 27594</strain>
    </source>
</reference>
<dbReference type="Proteomes" id="UP001224122">
    <property type="component" value="Unassembled WGS sequence"/>
</dbReference>
<accession>A0ABT9Y2S4</accession>
<gene>
    <name evidence="2" type="ORF">J2S10_005288</name>
</gene>
<keyword evidence="1" id="KW-0472">Membrane</keyword>
<evidence type="ECO:0000256" key="1">
    <source>
        <dbReference type="SAM" id="Phobius"/>
    </source>
</evidence>
<sequence>MGHPAYQDRLDSDKKKERKSLLFLFIFTLPVVTPLVESNK</sequence>
<keyword evidence="3" id="KW-1185">Reference proteome</keyword>
<keyword evidence="1" id="KW-1133">Transmembrane helix</keyword>
<dbReference type="EMBL" id="JAUSTW010000016">
    <property type="protein sequence ID" value="MDQ0202059.1"/>
    <property type="molecule type" value="Genomic_DNA"/>
</dbReference>
<organism evidence="2 3">
    <name type="scientific">Neobacillus ginsengisoli</name>
    <dbReference type="NCBI Taxonomy" id="904295"/>
    <lineage>
        <taxon>Bacteria</taxon>
        <taxon>Bacillati</taxon>
        <taxon>Bacillota</taxon>
        <taxon>Bacilli</taxon>
        <taxon>Bacillales</taxon>
        <taxon>Bacillaceae</taxon>
        <taxon>Neobacillus</taxon>
    </lineage>
</organism>
<proteinExistence type="predicted"/>
<feature type="transmembrane region" description="Helical" evidence="1">
    <location>
        <begin position="20"/>
        <end position="36"/>
    </location>
</feature>